<evidence type="ECO:0000313" key="2">
    <source>
        <dbReference type="Proteomes" id="UP001164392"/>
    </source>
</evidence>
<accession>A0AA46SSY1</accession>
<dbReference type="InterPro" id="IPR058240">
    <property type="entry name" value="rSAM_sf"/>
</dbReference>
<dbReference type="NCBIfam" id="TIGR04193">
    <property type="entry name" value="SPASM_w_grasp"/>
    <property type="match status" value="1"/>
</dbReference>
<sequence>MEYFSYFPNCPLVEGASHSAFYDFRTSSIIRFSSELIPKLHILKNATRAAIENSEFHPGLNKLADSLIDLGIAAYTIRKNPWIDIAMPDVTTPCMPTHALIDVAFKHHNYQKVFLELSEVGCEFIQLRIFQLPLEEDLILELSAAAHMASIRGVEIIAPFRSFEDRFWLTNCLQSNGQISGITFHSAPVQTKDWDIVLDTGQNIRFHAKRLNSSQDCGTITQASICAPTVSNFRILKVSNGCHAGKVGIDADGHIRNCPASRQSFGVIGQTPIQEVVISASFQATWGITKDTLDGCKDCEFRYACTDCRVFINSPDVKTAKPSKCTYDPYTGNWRSNVQC</sequence>
<dbReference type="SUPFAM" id="SSF102114">
    <property type="entry name" value="Radical SAM enzymes"/>
    <property type="match status" value="1"/>
</dbReference>
<dbReference type="InterPro" id="IPR026497">
    <property type="entry name" value="GRASP-with-SPASM"/>
</dbReference>
<gene>
    <name evidence="1" type="primary">gwsS</name>
    <name evidence="1" type="ORF">NG824_11830</name>
</gene>
<protein>
    <submittedName>
        <fullName evidence="1">Grasp-with-spasm system SPASM domain peptide maturase</fullName>
    </submittedName>
</protein>
<evidence type="ECO:0000313" key="1">
    <source>
        <dbReference type="EMBL" id="UYK87200.1"/>
    </source>
</evidence>
<name>A0AA46SSY1_9XANT</name>
<dbReference type="RefSeq" id="WP_152236444.1">
    <property type="nucleotide sequence ID" value="NZ_CP099534.1"/>
</dbReference>
<proteinExistence type="predicted"/>
<dbReference type="EMBL" id="CP099534">
    <property type="protein sequence ID" value="UYK87200.1"/>
    <property type="molecule type" value="Genomic_DNA"/>
</dbReference>
<dbReference type="Proteomes" id="UP001164392">
    <property type="component" value="Chromosome"/>
</dbReference>
<organism evidence="1 2">
    <name type="scientific">Xanthomonas sacchari</name>
    <dbReference type="NCBI Taxonomy" id="56458"/>
    <lineage>
        <taxon>Bacteria</taxon>
        <taxon>Pseudomonadati</taxon>
        <taxon>Pseudomonadota</taxon>
        <taxon>Gammaproteobacteria</taxon>
        <taxon>Lysobacterales</taxon>
        <taxon>Lysobacteraceae</taxon>
        <taxon>Xanthomonas</taxon>
    </lineage>
</organism>
<reference evidence="1" key="1">
    <citation type="submission" date="2022-06" db="EMBL/GenBank/DDBJ databases">
        <title>Dynamics of rice microbiomes reveals core vertical transmitted seed endophytes.</title>
        <authorList>
            <person name="Liao K."/>
            <person name="Zhang X."/>
        </authorList>
    </citation>
    <scope>NUCLEOTIDE SEQUENCE</scope>
    <source>
        <strain evidence="1">JR3-14</strain>
    </source>
</reference>
<dbReference type="AlphaFoldDB" id="A0AA46SSY1"/>